<evidence type="ECO:0000313" key="1">
    <source>
        <dbReference type="EMBL" id="KRN79160.1"/>
    </source>
</evidence>
<dbReference type="Gene3D" id="6.10.250.790">
    <property type="match status" value="1"/>
</dbReference>
<evidence type="ECO:0000313" key="2">
    <source>
        <dbReference type="Proteomes" id="UP000051565"/>
    </source>
</evidence>
<organism evidence="1 2">
    <name type="scientific">Fructilactobacillus lindneri DSM 20690 = JCM 11027</name>
    <dbReference type="NCBI Taxonomy" id="1122148"/>
    <lineage>
        <taxon>Bacteria</taxon>
        <taxon>Bacillati</taxon>
        <taxon>Bacillota</taxon>
        <taxon>Bacilli</taxon>
        <taxon>Lactobacillales</taxon>
        <taxon>Lactobacillaceae</taxon>
        <taxon>Fructilactobacillus</taxon>
    </lineage>
</organism>
<gene>
    <name evidence="1" type="ORF">IV52_GL000566</name>
</gene>
<dbReference type="InterPro" id="IPR007838">
    <property type="entry name" value="Cell_div_ZapA-like"/>
</dbReference>
<sequence length="89" mass="10167">MEGFKLDNKKRFKTMIGKKAYTFIGTASDEHMRSVSKILNDELNSLKNQSENISDEDAAILIAFNAVSNQLDKQLELDQLKNKMKDEDL</sequence>
<dbReference type="EMBL" id="JQBT01000032">
    <property type="protein sequence ID" value="KRN79160.1"/>
    <property type="molecule type" value="Genomic_DNA"/>
</dbReference>
<evidence type="ECO:0008006" key="3">
    <source>
        <dbReference type="Google" id="ProtNLM"/>
    </source>
</evidence>
<comment type="caution">
    <text evidence="1">The sequence shown here is derived from an EMBL/GenBank/DDBJ whole genome shotgun (WGS) entry which is preliminary data.</text>
</comment>
<dbReference type="InterPro" id="IPR036192">
    <property type="entry name" value="Cell_div_ZapA-like_sf"/>
</dbReference>
<dbReference type="SUPFAM" id="SSF102829">
    <property type="entry name" value="Cell division protein ZapA-like"/>
    <property type="match status" value="1"/>
</dbReference>
<dbReference type="Pfam" id="PF05164">
    <property type="entry name" value="ZapA"/>
    <property type="match status" value="1"/>
</dbReference>
<protein>
    <recommendedName>
        <fullName evidence="3">Stimulator of FtsZ polymerization and component of cell-division Z-ring</fullName>
    </recommendedName>
</protein>
<proteinExistence type="predicted"/>
<dbReference type="AlphaFoldDB" id="A0A0R2JPX7"/>
<dbReference type="Proteomes" id="UP000051565">
    <property type="component" value="Unassembled WGS sequence"/>
</dbReference>
<name>A0A0R2JPX7_9LACO</name>
<dbReference type="PATRIC" id="fig|1122148.6.peg.586"/>
<dbReference type="STRING" id="53444.AYR59_06330"/>
<dbReference type="InterPro" id="IPR053712">
    <property type="entry name" value="Bac_CellDiv_Activator"/>
</dbReference>
<keyword evidence="2" id="KW-1185">Reference proteome</keyword>
<reference evidence="1 2" key="1">
    <citation type="journal article" date="2015" name="Genome Announc.">
        <title>Expanding the biotechnology potential of lactobacilli through comparative genomics of 213 strains and associated genera.</title>
        <authorList>
            <person name="Sun Z."/>
            <person name="Harris H.M."/>
            <person name="McCann A."/>
            <person name="Guo C."/>
            <person name="Argimon S."/>
            <person name="Zhang W."/>
            <person name="Yang X."/>
            <person name="Jeffery I.B."/>
            <person name="Cooney J.C."/>
            <person name="Kagawa T.F."/>
            <person name="Liu W."/>
            <person name="Song Y."/>
            <person name="Salvetti E."/>
            <person name="Wrobel A."/>
            <person name="Rasinkangas P."/>
            <person name="Parkhill J."/>
            <person name="Rea M.C."/>
            <person name="O'Sullivan O."/>
            <person name="Ritari J."/>
            <person name="Douillard F.P."/>
            <person name="Paul Ross R."/>
            <person name="Yang R."/>
            <person name="Briner A.E."/>
            <person name="Felis G.E."/>
            <person name="de Vos W.M."/>
            <person name="Barrangou R."/>
            <person name="Klaenhammer T.R."/>
            <person name="Caufield P.W."/>
            <person name="Cui Y."/>
            <person name="Zhang H."/>
            <person name="O'Toole P.W."/>
        </authorList>
    </citation>
    <scope>NUCLEOTIDE SEQUENCE [LARGE SCALE GENOMIC DNA]</scope>
    <source>
        <strain evidence="1 2">DSM 20690</strain>
    </source>
</reference>
<accession>A0A0R2JPX7</accession>